<dbReference type="Proteomes" id="UP000076023">
    <property type="component" value="Unassembled WGS sequence"/>
</dbReference>
<accession>A0A146G3N5</accession>
<comment type="caution">
    <text evidence="8">The sequence shown here is derived from an EMBL/GenBank/DDBJ whole genome shotgun (WGS) entry which is preliminary data.</text>
</comment>
<dbReference type="Gene3D" id="1.20.1250.20">
    <property type="entry name" value="MFS general substrate transporter like domains"/>
    <property type="match status" value="2"/>
</dbReference>
<keyword evidence="2" id="KW-1003">Cell membrane</keyword>
<feature type="transmembrane region" description="Helical" evidence="6">
    <location>
        <begin position="18"/>
        <end position="39"/>
    </location>
</feature>
<proteinExistence type="predicted"/>
<evidence type="ECO:0000313" key="9">
    <source>
        <dbReference type="Proteomes" id="UP000076023"/>
    </source>
</evidence>
<keyword evidence="4 6" id="KW-1133">Transmembrane helix</keyword>
<evidence type="ECO:0000259" key="7">
    <source>
        <dbReference type="PROSITE" id="PS50850"/>
    </source>
</evidence>
<dbReference type="EMBL" id="BDCO01000001">
    <property type="protein sequence ID" value="GAT31468.1"/>
    <property type="molecule type" value="Genomic_DNA"/>
</dbReference>
<keyword evidence="3 6" id="KW-0812">Transmembrane</keyword>
<dbReference type="PANTHER" id="PTHR43702:SF3">
    <property type="entry name" value="PROTEIN TSGA"/>
    <property type="match status" value="1"/>
</dbReference>
<evidence type="ECO:0000256" key="4">
    <source>
        <dbReference type="ARBA" id="ARBA00022989"/>
    </source>
</evidence>
<comment type="subcellular location">
    <subcellularLocation>
        <location evidence="1">Cell inner membrane</location>
        <topology evidence="1">Multi-pass membrane protein</topology>
    </subcellularLocation>
</comment>
<gene>
    <name evidence="8" type="ORF">TSACC_116</name>
</gene>
<evidence type="ECO:0000256" key="3">
    <source>
        <dbReference type="ARBA" id="ARBA00022692"/>
    </source>
</evidence>
<feature type="transmembrane region" description="Helical" evidence="6">
    <location>
        <begin position="165"/>
        <end position="184"/>
    </location>
</feature>
<feature type="transmembrane region" description="Helical" evidence="6">
    <location>
        <begin position="119"/>
        <end position="144"/>
    </location>
</feature>
<dbReference type="GO" id="GO:0022857">
    <property type="term" value="F:transmembrane transporter activity"/>
    <property type="evidence" value="ECO:0007669"/>
    <property type="project" value="InterPro"/>
</dbReference>
<name>A0A146G3N5_TERSA</name>
<dbReference type="InterPro" id="IPR050375">
    <property type="entry name" value="MFS_TsgA-like"/>
</dbReference>
<keyword evidence="9" id="KW-1185">Reference proteome</keyword>
<evidence type="ECO:0000256" key="1">
    <source>
        <dbReference type="ARBA" id="ARBA00004429"/>
    </source>
</evidence>
<feature type="transmembrane region" description="Helical" evidence="6">
    <location>
        <begin position="308"/>
        <end position="324"/>
    </location>
</feature>
<feature type="transmembrane region" description="Helical" evidence="6">
    <location>
        <begin position="330"/>
        <end position="348"/>
    </location>
</feature>
<dbReference type="InterPro" id="IPR011701">
    <property type="entry name" value="MFS"/>
</dbReference>
<dbReference type="STRING" id="690879.TSACC_116"/>
<keyword evidence="5 6" id="KW-0472">Membrane</keyword>
<dbReference type="CDD" id="cd17394">
    <property type="entry name" value="MFS_FucP_like"/>
    <property type="match status" value="1"/>
</dbReference>
<dbReference type="Pfam" id="PF07690">
    <property type="entry name" value="MFS_1"/>
    <property type="match status" value="1"/>
</dbReference>
<dbReference type="AlphaFoldDB" id="A0A146G3N5"/>
<feature type="transmembrane region" description="Helical" evidence="6">
    <location>
        <begin position="196"/>
        <end position="215"/>
    </location>
</feature>
<feature type="transmembrane region" description="Helical" evidence="6">
    <location>
        <begin position="59"/>
        <end position="78"/>
    </location>
</feature>
<feature type="transmembrane region" description="Helical" evidence="6">
    <location>
        <begin position="235"/>
        <end position="260"/>
    </location>
</feature>
<feature type="transmembrane region" description="Helical" evidence="6">
    <location>
        <begin position="90"/>
        <end position="113"/>
    </location>
</feature>
<evidence type="ECO:0000256" key="6">
    <source>
        <dbReference type="SAM" id="Phobius"/>
    </source>
</evidence>
<evidence type="ECO:0000256" key="2">
    <source>
        <dbReference type="ARBA" id="ARBA00022475"/>
    </source>
</evidence>
<dbReference type="InterPro" id="IPR036259">
    <property type="entry name" value="MFS_trans_sf"/>
</dbReference>
<dbReference type="InterPro" id="IPR020846">
    <property type="entry name" value="MFS_dom"/>
</dbReference>
<feature type="transmembrane region" description="Helical" evidence="6">
    <location>
        <begin position="379"/>
        <end position="400"/>
    </location>
</feature>
<dbReference type="FunCoup" id="A0A146G3N5">
    <property type="interactions" value="107"/>
</dbReference>
<evidence type="ECO:0000256" key="5">
    <source>
        <dbReference type="ARBA" id="ARBA00023136"/>
    </source>
</evidence>
<feature type="domain" description="Major facilitator superfamily (MFS) profile" evidence="7">
    <location>
        <begin position="20"/>
        <end position="467"/>
    </location>
</feature>
<dbReference type="RefSeq" id="WP_075077366.1">
    <property type="nucleotide sequence ID" value="NZ_BDCO01000001.1"/>
</dbReference>
<dbReference type="PANTHER" id="PTHR43702">
    <property type="entry name" value="L-FUCOSE-PROTON SYMPORTER"/>
    <property type="match status" value="1"/>
</dbReference>
<sequence>MAIPLVNPSSDKAAERPFLVGPFAVMTTLFFMWGFMTVWNDLLIPRFKEAFELSYFQAMLVQFAFFGAYTVGSLAYYVISVAFGDPINRIGYKCGVIVGLLLAALGSALFYPAASLRSYPFFLFALFIVGLGFALLQIAANPYVAILGPERTASSRLNLSQGVNSFGTTIGPIIGGWLIFNVFTHPNQHGAESTRIPYLCFSAVFVLLAIFFKCARLPEFKSTDTISRGLGALKVPHTVLGMLAIFMYVGGEVAVGSAIVNFLGTPGLGGISSEAATRFLAFYWGGLMIGRFMGAAALSELSSRTRQILMVSVPLLALSVVALAAGIAVALHFCIFLLGLLCAFLISARNARRMLALFAIVIIGLLVVAMLGSGELAKWCVLSVGLFCSIMWSNIFSLAIEGLGALKSQASSLLIMGISGGAILPPLQGAMADHVGIQYSFIVPALAFAYVAFYGFYGCRIGRNQVA</sequence>
<evidence type="ECO:0000313" key="8">
    <source>
        <dbReference type="EMBL" id="GAT31468.1"/>
    </source>
</evidence>
<dbReference type="PROSITE" id="PS50850">
    <property type="entry name" value="MFS"/>
    <property type="match status" value="1"/>
</dbReference>
<organism evidence="8 9">
    <name type="scientific">Terrimicrobium sacchariphilum</name>
    <dbReference type="NCBI Taxonomy" id="690879"/>
    <lineage>
        <taxon>Bacteria</taxon>
        <taxon>Pseudomonadati</taxon>
        <taxon>Verrucomicrobiota</taxon>
        <taxon>Terrimicrobiia</taxon>
        <taxon>Terrimicrobiales</taxon>
        <taxon>Terrimicrobiaceae</taxon>
        <taxon>Terrimicrobium</taxon>
    </lineage>
</organism>
<feature type="transmembrane region" description="Helical" evidence="6">
    <location>
        <begin position="437"/>
        <end position="457"/>
    </location>
</feature>
<dbReference type="GO" id="GO:0005886">
    <property type="term" value="C:plasma membrane"/>
    <property type="evidence" value="ECO:0007669"/>
    <property type="project" value="UniProtKB-SubCell"/>
</dbReference>
<feature type="transmembrane region" description="Helical" evidence="6">
    <location>
        <begin position="280"/>
        <end position="301"/>
    </location>
</feature>
<dbReference type="SUPFAM" id="SSF103473">
    <property type="entry name" value="MFS general substrate transporter"/>
    <property type="match status" value="2"/>
</dbReference>
<protein>
    <submittedName>
        <fullName evidence="8">MFS transporter, FHS family</fullName>
    </submittedName>
</protein>
<feature type="transmembrane region" description="Helical" evidence="6">
    <location>
        <begin position="355"/>
        <end position="373"/>
    </location>
</feature>
<reference evidence="9" key="1">
    <citation type="journal article" date="2017" name="Genome Announc.">
        <title>Draft Genome Sequence of Terrimicrobium sacchariphilum NM-5T, a Facultative Anaerobic Soil Bacterium of the Class Spartobacteria.</title>
        <authorList>
            <person name="Qiu Y.L."/>
            <person name="Tourlousse D.M."/>
            <person name="Matsuura N."/>
            <person name="Ohashi A."/>
            <person name="Sekiguchi Y."/>
        </authorList>
    </citation>
    <scope>NUCLEOTIDE SEQUENCE [LARGE SCALE GENOMIC DNA]</scope>
    <source>
        <strain evidence="9">NM-5</strain>
    </source>
</reference>
<dbReference type="InParanoid" id="A0A146G3N5"/>
<feature type="transmembrane region" description="Helical" evidence="6">
    <location>
        <begin position="412"/>
        <end position="431"/>
    </location>
</feature>